<sequence length="303" mass="33154">MTTTAELMNRLAPSVGLNNTRLDGVRIYKATQSSPRSPLLYTQGIIIVGQGKKRVFLGDTAYEYTPDRYLVMSVPIPAECEAPATEEEPFLAMLIDINLAHVSTVIGKMGDHLPPLAGTGDTNRGLFLAEADAFFKETTARLLSALTSPIETEVLGDALLQELFFRVMCGDNAASLYALAVKNTHLSRIDKVLKQIHSHYQRPMDVDQLAGLVNMSPSAFHRAFKEVTASSPIQYIKKVRLNKARDLLVLSGARVNEAATQVGYESPTQFSREFKRYFGESPVAFSNQAARATASQAGVASRL</sequence>
<evidence type="ECO:0000259" key="4">
    <source>
        <dbReference type="PROSITE" id="PS01124"/>
    </source>
</evidence>
<dbReference type="PROSITE" id="PS00041">
    <property type="entry name" value="HTH_ARAC_FAMILY_1"/>
    <property type="match status" value="1"/>
</dbReference>
<proteinExistence type="predicted"/>
<dbReference type="InterPro" id="IPR009594">
    <property type="entry name" value="Tscrpt_reg_HTH_AraC_N"/>
</dbReference>
<dbReference type="InterPro" id="IPR009057">
    <property type="entry name" value="Homeodomain-like_sf"/>
</dbReference>
<keyword evidence="2 5" id="KW-0238">DNA-binding</keyword>
<name>A0A1G5IRX0_9BACT</name>
<dbReference type="SUPFAM" id="SSF46689">
    <property type="entry name" value="Homeodomain-like"/>
    <property type="match status" value="2"/>
</dbReference>
<gene>
    <name evidence="5" type="ORF">SAMN05216233_12174</name>
</gene>
<evidence type="ECO:0000313" key="5">
    <source>
        <dbReference type="EMBL" id="SCY78379.1"/>
    </source>
</evidence>
<dbReference type="InterPro" id="IPR018062">
    <property type="entry name" value="HTH_AraC-typ_CS"/>
</dbReference>
<organism evidence="5 6">
    <name type="scientific">Desulfoluna spongiiphila</name>
    <dbReference type="NCBI Taxonomy" id="419481"/>
    <lineage>
        <taxon>Bacteria</taxon>
        <taxon>Pseudomonadati</taxon>
        <taxon>Thermodesulfobacteriota</taxon>
        <taxon>Desulfobacteria</taxon>
        <taxon>Desulfobacterales</taxon>
        <taxon>Desulfolunaceae</taxon>
        <taxon>Desulfoluna</taxon>
    </lineage>
</organism>
<keyword evidence="1" id="KW-0805">Transcription regulation</keyword>
<evidence type="ECO:0000256" key="1">
    <source>
        <dbReference type="ARBA" id="ARBA00023015"/>
    </source>
</evidence>
<accession>A0A1G5IRX0</accession>
<keyword evidence="3" id="KW-0804">Transcription</keyword>
<dbReference type="InterPro" id="IPR018060">
    <property type="entry name" value="HTH_AraC"/>
</dbReference>
<dbReference type="AlphaFoldDB" id="A0A1G5IRX0"/>
<dbReference type="Gene3D" id="1.10.10.60">
    <property type="entry name" value="Homeodomain-like"/>
    <property type="match status" value="2"/>
</dbReference>
<dbReference type="PANTHER" id="PTHR43436">
    <property type="entry name" value="ARAC-FAMILY TRANSCRIPTIONAL REGULATOR"/>
    <property type="match status" value="1"/>
</dbReference>
<dbReference type="PROSITE" id="PS01124">
    <property type="entry name" value="HTH_ARAC_FAMILY_2"/>
    <property type="match status" value="1"/>
</dbReference>
<dbReference type="GO" id="GO:0003700">
    <property type="term" value="F:DNA-binding transcription factor activity"/>
    <property type="evidence" value="ECO:0007669"/>
    <property type="project" value="InterPro"/>
</dbReference>
<evidence type="ECO:0000313" key="6">
    <source>
        <dbReference type="Proteomes" id="UP000198870"/>
    </source>
</evidence>
<dbReference type="STRING" id="419481.SAMN05216233_12174"/>
<keyword evidence="6" id="KW-1185">Reference proteome</keyword>
<dbReference type="OrthoDB" id="9802263at2"/>
<dbReference type="InterPro" id="IPR020449">
    <property type="entry name" value="Tscrpt_reg_AraC-type_HTH"/>
</dbReference>
<reference evidence="5 6" key="1">
    <citation type="submission" date="2016-10" db="EMBL/GenBank/DDBJ databases">
        <authorList>
            <person name="de Groot N.N."/>
        </authorList>
    </citation>
    <scope>NUCLEOTIDE SEQUENCE [LARGE SCALE GENOMIC DNA]</scope>
    <source>
        <strain evidence="5 6">AA1</strain>
    </source>
</reference>
<dbReference type="Pfam" id="PF12833">
    <property type="entry name" value="HTH_18"/>
    <property type="match status" value="1"/>
</dbReference>
<dbReference type="RefSeq" id="WP_092214174.1">
    <property type="nucleotide sequence ID" value="NZ_FMUX01000021.1"/>
</dbReference>
<evidence type="ECO:0000256" key="2">
    <source>
        <dbReference type="ARBA" id="ARBA00023125"/>
    </source>
</evidence>
<dbReference type="SMART" id="SM00342">
    <property type="entry name" value="HTH_ARAC"/>
    <property type="match status" value="1"/>
</dbReference>
<dbReference type="PANTHER" id="PTHR43436:SF2">
    <property type="entry name" value="ARAC_XYLS FAMILY TRANSCRIPTIONAL REGULATOR"/>
    <property type="match status" value="1"/>
</dbReference>
<dbReference type="GO" id="GO:0043565">
    <property type="term" value="F:sequence-specific DNA binding"/>
    <property type="evidence" value="ECO:0007669"/>
    <property type="project" value="InterPro"/>
</dbReference>
<dbReference type="Pfam" id="PF06719">
    <property type="entry name" value="AraC_N"/>
    <property type="match status" value="1"/>
</dbReference>
<feature type="domain" description="HTH araC/xylS-type" evidence="4">
    <location>
        <begin position="190"/>
        <end position="288"/>
    </location>
</feature>
<evidence type="ECO:0000256" key="3">
    <source>
        <dbReference type="ARBA" id="ARBA00023163"/>
    </source>
</evidence>
<protein>
    <submittedName>
        <fullName evidence="5">AraC-type DNA-binding protein</fullName>
    </submittedName>
</protein>
<dbReference type="EMBL" id="FMUX01000021">
    <property type="protein sequence ID" value="SCY78379.1"/>
    <property type="molecule type" value="Genomic_DNA"/>
</dbReference>
<dbReference type="Proteomes" id="UP000198870">
    <property type="component" value="Unassembled WGS sequence"/>
</dbReference>
<dbReference type="PRINTS" id="PR00032">
    <property type="entry name" value="HTHARAC"/>
</dbReference>